<sequence>MVILKIFALEAAEYFRRAGRFEMATKHAPFATEKLNNFMSIDGLFFIK</sequence>
<name>A0AB34QW86_BACPU</name>
<reference evidence="1 2" key="1">
    <citation type="submission" date="2014-12" db="EMBL/GenBank/DDBJ databases">
        <title>Draft Genome Sequences of Five Spore-Forming Food Isolates of Bacillus pumilus.</title>
        <authorList>
            <person name="de Jong A."/>
            <person name="van Heel A.J."/>
            <person name="Montalban-Lopez M."/>
            <person name="Krawczyk A.O."/>
            <person name="Berendsen E.M."/>
            <person name="Wells-Bennik M."/>
            <person name="Kuipers O.P."/>
        </authorList>
    </citation>
    <scope>NUCLEOTIDE SEQUENCE [LARGE SCALE GENOMIC DNA]</scope>
    <source>
        <strain evidence="1 2">B4127</strain>
    </source>
</reference>
<dbReference type="Proteomes" id="UP000031978">
    <property type="component" value="Unassembled WGS sequence"/>
</dbReference>
<dbReference type="EMBL" id="JXCL01000020">
    <property type="protein sequence ID" value="KIL19361.1"/>
    <property type="molecule type" value="Genomic_DNA"/>
</dbReference>
<protein>
    <submittedName>
        <fullName evidence="1">Uncharacterized protein</fullName>
    </submittedName>
</protein>
<evidence type="ECO:0000313" key="2">
    <source>
        <dbReference type="Proteomes" id="UP000031978"/>
    </source>
</evidence>
<comment type="caution">
    <text evidence="1">The sequence shown here is derived from an EMBL/GenBank/DDBJ whole genome shotgun (WGS) entry which is preliminary data.</text>
</comment>
<organism evidence="1 2">
    <name type="scientific">Bacillus pumilus</name>
    <name type="common">Bacillus mesentericus</name>
    <dbReference type="NCBI Taxonomy" id="1408"/>
    <lineage>
        <taxon>Bacteria</taxon>
        <taxon>Bacillati</taxon>
        <taxon>Bacillota</taxon>
        <taxon>Bacilli</taxon>
        <taxon>Bacillales</taxon>
        <taxon>Bacillaceae</taxon>
        <taxon>Bacillus</taxon>
    </lineage>
</organism>
<evidence type="ECO:0000313" key="1">
    <source>
        <dbReference type="EMBL" id="KIL19361.1"/>
    </source>
</evidence>
<proteinExistence type="predicted"/>
<accession>A0AB34QW86</accession>
<gene>
    <name evidence="1" type="ORF">B4127_0475</name>
</gene>
<dbReference type="AlphaFoldDB" id="A0AB34QW86"/>